<gene>
    <name evidence="2" type="ORF">TUBRATIS_14120</name>
</gene>
<keyword evidence="3" id="KW-1185">Reference proteome</keyword>
<accession>A0A437ALS8</accession>
<evidence type="ECO:0000313" key="3">
    <source>
        <dbReference type="Proteomes" id="UP000282876"/>
    </source>
</evidence>
<organism evidence="2 3">
    <name type="scientific">Tubulinosema ratisbonensis</name>
    <dbReference type="NCBI Taxonomy" id="291195"/>
    <lineage>
        <taxon>Eukaryota</taxon>
        <taxon>Fungi</taxon>
        <taxon>Fungi incertae sedis</taxon>
        <taxon>Microsporidia</taxon>
        <taxon>Tubulinosematoidea</taxon>
        <taxon>Tubulinosematidae</taxon>
        <taxon>Tubulinosema</taxon>
    </lineage>
</organism>
<protein>
    <submittedName>
        <fullName evidence="2">Uncharacterized protein</fullName>
    </submittedName>
</protein>
<dbReference type="VEuPathDB" id="MicrosporidiaDB:TUBRATIS_14120"/>
<proteinExistence type="predicted"/>
<reference evidence="2 3" key="1">
    <citation type="submission" date="2018-10" db="EMBL/GenBank/DDBJ databases">
        <title>Draft genome sequence of the microsporidian Tubulinosema ratisbonensis.</title>
        <authorList>
            <person name="Polonais V."/>
            <person name="Peyretaillade E."/>
            <person name="Niehus S."/>
            <person name="Wawrzyniak I."/>
            <person name="Franchet A."/>
            <person name="Gaspin C."/>
            <person name="Reichstadt M."/>
            <person name="Belser C."/>
            <person name="Labadie K."/>
            <person name="Delbac F."/>
            <person name="Ferrandon D."/>
        </authorList>
    </citation>
    <scope>NUCLEOTIDE SEQUENCE [LARGE SCALE GENOMIC DNA]</scope>
    <source>
        <strain evidence="2 3">Franzen</strain>
    </source>
</reference>
<sequence length="137" mass="16388">MNKENSQNFYNPQEINYVKEKEKLKNEIKKYALNKENEEKIERYVHKYTNEKLTNLEKMNKILYYNLLPDELRKNLKDNSNKLVNYDDSNDEFMLMEISSGESDKETLNEETSISEEVSLEEVSEGDFCDAQNEEFF</sequence>
<comment type="caution">
    <text evidence="2">The sequence shown here is derived from an EMBL/GenBank/DDBJ whole genome shotgun (WGS) entry which is preliminary data.</text>
</comment>
<name>A0A437ALS8_9MICR</name>
<evidence type="ECO:0000256" key="1">
    <source>
        <dbReference type="SAM" id="MobiDB-lite"/>
    </source>
</evidence>
<feature type="region of interest" description="Disordered" evidence="1">
    <location>
        <begin position="100"/>
        <end position="119"/>
    </location>
</feature>
<evidence type="ECO:0000313" key="2">
    <source>
        <dbReference type="EMBL" id="RVD92102.1"/>
    </source>
</evidence>
<dbReference type="EMBL" id="RCSS01000311">
    <property type="protein sequence ID" value="RVD92102.1"/>
    <property type="molecule type" value="Genomic_DNA"/>
</dbReference>
<dbReference type="Proteomes" id="UP000282876">
    <property type="component" value="Unassembled WGS sequence"/>
</dbReference>
<dbReference type="OrthoDB" id="2192897at2759"/>
<dbReference type="AlphaFoldDB" id="A0A437ALS8"/>